<name>A0A8H5A1Y6_FUSOX</name>
<dbReference type="Proteomes" id="UP000558688">
    <property type="component" value="Unassembled WGS sequence"/>
</dbReference>
<reference evidence="2" key="1">
    <citation type="submission" date="2020-02" db="EMBL/GenBank/DDBJ databases">
        <title>Identification and distribution of gene clusters putatively required for synthesis of sphingolipid metabolism inhibitors in phylogenetically diverse species of the filamentous fungus Fusarium.</title>
        <authorList>
            <person name="Kim H.-S."/>
            <person name="Busman M."/>
            <person name="Brown D.W."/>
            <person name="Divon H."/>
            <person name="Uhlig S."/>
            <person name="Proctor R.H."/>
        </authorList>
    </citation>
    <scope>NUCLEOTIDE SEQUENCE [LARGE SCALE GENOMIC DNA]</scope>
    <source>
        <strain evidence="2">NRRL 39464</strain>
    </source>
</reference>
<feature type="region of interest" description="Disordered" evidence="1">
    <location>
        <begin position="152"/>
        <end position="203"/>
    </location>
</feature>
<dbReference type="EMBL" id="JAAFOW010002462">
    <property type="protein sequence ID" value="KAF5256994.1"/>
    <property type="molecule type" value="Genomic_DNA"/>
</dbReference>
<gene>
    <name evidence="2" type="ORF">FOXYS1_12502</name>
</gene>
<protein>
    <submittedName>
        <fullName evidence="2">Uncharacterized protein</fullName>
    </submittedName>
</protein>
<feature type="region of interest" description="Disordered" evidence="1">
    <location>
        <begin position="463"/>
        <end position="495"/>
    </location>
</feature>
<evidence type="ECO:0000313" key="3">
    <source>
        <dbReference type="Proteomes" id="UP000558688"/>
    </source>
</evidence>
<proteinExistence type="predicted"/>
<organism evidence="2 3">
    <name type="scientific">Fusarium oxysporum</name>
    <name type="common">Fusarium vascular wilt</name>
    <dbReference type="NCBI Taxonomy" id="5507"/>
    <lineage>
        <taxon>Eukaryota</taxon>
        <taxon>Fungi</taxon>
        <taxon>Dikarya</taxon>
        <taxon>Ascomycota</taxon>
        <taxon>Pezizomycotina</taxon>
        <taxon>Sordariomycetes</taxon>
        <taxon>Hypocreomycetidae</taxon>
        <taxon>Hypocreales</taxon>
        <taxon>Nectriaceae</taxon>
        <taxon>Fusarium</taxon>
        <taxon>Fusarium oxysporum species complex</taxon>
    </lineage>
</organism>
<feature type="region of interest" description="Disordered" evidence="1">
    <location>
        <begin position="43"/>
        <end position="63"/>
    </location>
</feature>
<comment type="caution">
    <text evidence="2">The sequence shown here is derived from an EMBL/GenBank/DDBJ whole genome shotgun (WGS) entry which is preliminary data.</text>
</comment>
<sequence length="495" mass="55029">MASSTTNPPAAPDPFDLGIHTPANLNRGARAALLQNSPAAVNGTIGVSPGPRRMAQTPSSPLSAATIAAATEGAARGNPPSTFEQQPVSIIESANDLAQERIEEYNAKLMVFQAFCAKFEEAAQQFTTGPHRRFAQQFADSFLDSWKRELSSAGPTIPKPTYSSVAAASPRTDRDRLTHRQQQQHGRRQTDPPHRQGQQTTIAPPRQDLRVFIRLEAGAPARAHSSYAIRTLIREKLGAVSDKIRQVFQVRSGWAVLAADSATRDFLVEKQAEWAAELGATAVETNKEWFTYVVSDFPTRLTDFHGNEVESDSIVSDEIEIQTGFKPVAIRPSRQFSDNPLTKTLFVSFLKPTKRFWSLFGSSAARLIDKTDRPRQYSQFANVVALIKPTFISAQLGRRECTACSADSPKSNEDMSGPLARRHTDNDTWHNNQSRIWKPNKATTSHHTNSRTFVVQVQRHQEHPRASWWPQALRQATKRRRSPSIPDQAHRENGA</sequence>
<evidence type="ECO:0000313" key="2">
    <source>
        <dbReference type="EMBL" id="KAF5256994.1"/>
    </source>
</evidence>
<evidence type="ECO:0000256" key="1">
    <source>
        <dbReference type="SAM" id="MobiDB-lite"/>
    </source>
</evidence>
<feature type="region of interest" description="Disordered" evidence="1">
    <location>
        <begin position="404"/>
        <end position="433"/>
    </location>
</feature>
<dbReference type="AlphaFoldDB" id="A0A8H5A1Y6"/>
<accession>A0A8H5A1Y6</accession>